<dbReference type="PROSITE" id="PS50850">
    <property type="entry name" value="MFS"/>
    <property type="match status" value="1"/>
</dbReference>
<evidence type="ECO:0000313" key="8">
    <source>
        <dbReference type="Proteomes" id="UP000612680"/>
    </source>
</evidence>
<evidence type="ECO:0000313" key="7">
    <source>
        <dbReference type="EMBL" id="QRR04044.1"/>
    </source>
</evidence>
<feature type="transmembrane region" description="Helical" evidence="5">
    <location>
        <begin position="12"/>
        <end position="31"/>
    </location>
</feature>
<evidence type="ECO:0000256" key="3">
    <source>
        <dbReference type="ARBA" id="ARBA00022989"/>
    </source>
</evidence>
<dbReference type="InterPro" id="IPR020846">
    <property type="entry name" value="MFS_dom"/>
</dbReference>
<dbReference type="Gene3D" id="1.20.1250.20">
    <property type="entry name" value="MFS general substrate transporter like domains"/>
    <property type="match status" value="2"/>
</dbReference>
<evidence type="ECO:0000256" key="5">
    <source>
        <dbReference type="SAM" id="Phobius"/>
    </source>
</evidence>
<evidence type="ECO:0000256" key="4">
    <source>
        <dbReference type="ARBA" id="ARBA00023136"/>
    </source>
</evidence>
<dbReference type="EMBL" id="CP056775">
    <property type="protein sequence ID" value="QRR04044.1"/>
    <property type="molecule type" value="Genomic_DNA"/>
</dbReference>
<gene>
    <name evidence="7" type="ORF">HWI92_04240</name>
</gene>
<evidence type="ECO:0000256" key="2">
    <source>
        <dbReference type="ARBA" id="ARBA00022692"/>
    </source>
</evidence>
<feature type="transmembrane region" description="Helical" evidence="5">
    <location>
        <begin position="78"/>
        <end position="96"/>
    </location>
</feature>
<keyword evidence="3 5" id="KW-1133">Transmembrane helix</keyword>
<keyword evidence="4 5" id="KW-0472">Membrane</keyword>
<evidence type="ECO:0000256" key="1">
    <source>
        <dbReference type="ARBA" id="ARBA00004141"/>
    </source>
</evidence>
<keyword evidence="2 5" id="KW-0812">Transmembrane</keyword>
<keyword evidence="8" id="KW-1185">Reference proteome</keyword>
<dbReference type="SUPFAM" id="SSF103473">
    <property type="entry name" value="MFS general substrate transporter"/>
    <property type="match status" value="1"/>
</dbReference>
<dbReference type="InterPro" id="IPR036259">
    <property type="entry name" value="MFS_trans_sf"/>
</dbReference>
<feature type="domain" description="Major facilitator superfamily (MFS) profile" evidence="6">
    <location>
        <begin position="1"/>
        <end position="395"/>
    </location>
</feature>
<feature type="transmembrane region" description="Helical" evidence="5">
    <location>
        <begin position="369"/>
        <end position="389"/>
    </location>
</feature>
<feature type="transmembrane region" description="Helical" evidence="5">
    <location>
        <begin position="51"/>
        <end position="71"/>
    </location>
</feature>
<feature type="transmembrane region" description="Helical" evidence="5">
    <location>
        <begin position="102"/>
        <end position="120"/>
    </location>
</feature>
<sequence length="395" mass="42009">MDLSAKHNIAQLQTSTQVIFLICGLGISSWAPMVPYVKDQLKLDEAGMGFLLLFLGAGALMMMPVTGWLISRLGSRRVILYATFVTAGALPLLLMMNTSFSLALMLFVFGSGVGSVDVAMNAHGVQVQNLSGRPIMSSLHGLFSVGGLLGSLGIGFLISSGLNPIWAAGCISIILLILVLVKYNALLDKVLEDALVVRYSEGHHQSNASGQSWFNKRVLFLGFLCFSVFLAEGAMLDWSAILLRDFKHIEESFSGIGYASFSIAMAVMRLLGDRIVTRILPSTVVIGGSLVAATGFLVIIFSPWIPITLLGFILVGVGAANTVPVFFSEGGRLKDVPSTIAIPAITTMGYAGQLAGPAILGFLAKSTSLPAAFGFTAGLLLLVAVTYVFHRKSRR</sequence>
<dbReference type="Pfam" id="PF07690">
    <property type="entry name" value="MFS_1"/>
    <property type="match status" value="1"/>
</dbReference>
<evidence type="ECO:0000259" key="6">
    <source>
        <dbReference type="PROSITE" id="PS50850"/>
    </source>
</evidence>
<dbReference type="InterPro" id="IPR011701">
    <property type="entry name" value="MFS"/>
</dbReference>
<feature type="transmembrane region" description="Helical" evidence="5">
    <location>
        <begin position="218"/>
        <end position="241"/>
    </location>
</feature>
<dbReference type="Proteomes" id="UP000612680">
    <property type="component" value="Chromosome"/>
</dbReference>
<reference evidence="7 8" key="1">
    <citation type="submission" date="2020-06" db="EMBL/GenBank/DDBJ databases">
        <title>Dyadobacter sandarakinus sp. nov., isolated from the soil of the Arctic Yellow River Station.</title>
        <authorList>
            <person name="Zhang Y."/>
            <person name="Peng F."/>
        </authorList>
    </citation>
    <scope>NUCLEOTIDE SEQUENCE [LARGE SCALE GENOMIC DNA]</scope>
    <source>
        <strain evidence="7 8">Q3-56</strain>
    </source>
</reference>
<dbReference type="CDD" id="cd17393">
    <property type="entry name" value="MFS_MosC_like"/>
    <property type="match status" value="1"/>
</dbReference>
<feature type="transmembrane region" description="Helical" evidence="5">
    <location>
        <begin position="141"/>
        <end position="158"/>
    </location>
</feature>
<feature type="transmembrane region" description="Helical" evidence="5">
    <location>
        <begin position="164"/>
        <end position="181"/>
    </location>
</feature>
<feature type="transmembrane region" description="Helical" evidence="5">
    <location>
        <begin position="307"/>
        <end position="327"/>
    </location>
</feature>
<name>A0ABX7ID34_9BACT</name>
<feature type="transmembrane region" description="Helical" evidence="5">
    <location>
        <begin position="253"/>
        <end position="272"/>
    </location>
</feature>
<feature type="transmembrane region" description="Helical" evidence="5">
    <location>
        <begin position="279"/>
        <end position="301"/>
    </location>
</feature>
<accession>A0ABX7ID34</accession>
<comment type="subcellular location">
    <subcellularLocation>
        <location evidence="1">Membrane</location>
        <topology evidence="1">Multi-pass membrane protein</topology>
    </subcellularLocation>
</comment>
<protein>
    <submittedName>
        <fullName evidence="7">MFS transporter</fullName>
    </submittedName>
</protein>
<proteinExistence type="predicted"/>
<feature type="transmembrane region" description="Helical" evidence="5">
    <location>
        <begin position="339"/>
        <end position="363"/>
    </location>
</feature>
<organism evidence="7 8">
    <name type="scientific">Dyadobacter sandarakinus</name>
    <dbReference type="NCBI Taxonomy" id="2747268"/>
    <lineage>
        <taxon>Bacteria</taxon>
        <taxon>Pseudomonadati</taxon>
        <taxon>Bacteroidota</taxon>
        <taxon>Cytophagia</taxon>
        <taxon>Cytophagales</taxon>
        <taxon>Spirosomataceae</taxon>
        <taxon>Dyadobacter</taxon>
    </lineage>
</organism>
<dbReference type="PANTHER" id="PTHR23514:SF13">
    <property type="entry name" value="INNER MEMBRANE PROTEIN YBJJ"/>
    <property type="match status" value="1"/>
</dbReference>
<dbReference type="PANTHER" id="PTHR23514">
    <property type="entry name" value="BYPASS OF STOP CODON PROTEIN 6"/>
    <property type="match status" value="1"/>
</dbReference>
<dbReference type="InterPro" id="IPR051788">
    <property type="entry name" value="MFS_Transporter"/>
</dbReference>